<organism evidence="2 3">
    <name type="scientific">Ranitomeya imitator</name>
    <name type="common">mimic poison frog</name>
    <dbReference type="NCBI Taxonomy" id="111125"/>
    <lineage>
        <taxon>Eukaryota</taxon>
        <taxon>Metazoa</taxon>
        <taxon>Chordata</taxon>
        <taxon>Craniata</taxon>
        <taxon>Vertebrata</taxon>
        <taxon>Euteleostomi</taxon>
        <taxon>Amphibia</taxon>
        <taxon>Batrachia</taxon>
        <taxon>Anura</taxon>
        <taxon>Neobatrachia</taxon>
        <taxon>Hyloidea</taxon>
        <taxon>Dendrobatidae</taxon>
        <taxon>Dendrobatinae</taxon>
        <taxon>Ranitomeya</taxon>
    </lineage>
</organism>
<feature type="region of interest" description="Disordered" evidence="1">
    <location>
        <begin position="35"/>
        <end position="172"/>
    </location>
</feature>
<dbReference type="EMBL" id="CAUEEQ010079169">
    <property type="protein sequence ID" value="CAJ0968351.1"/>
    <property type="molecule type" value="Genomic_DNA"/>
</dbReference>
<feature type="compositionally biased region" description="Low complexity" evidence="1">
    <location>
        <begin position="187"/>
        <end position="201"/>
    </location>
</feature>
<dbReference type="CDD" id="cd00229">
    <property type="entry name" value="SGNH_hydrolase"/>
    <property type="match status" value="1"/>
</dbReference>
<protein>
    <recommendedName>
        <fullName evidence="4">SGNH hydrolase-type esterase domain-containing protein</fullName>
    </recommendedName>
</protein>
<evidence type="ECO:0000313" key="2">
    <source>
        <dbReference type="EMBL" id="CAJ0968351.1"/>
    </source>
</evidence>
<dbReference type="InterPro" id="IPR036514">
    <property type="entry name" value="SGNH_hydro_sf"/>
</dbReference>
<dbReference type="InterPro" id="IPR052055">
    <property type="entry name" value="Hepadnavirus_pol/RT"/>
</dbReference>
<comment type="caution">
    <text evidence="2">The sequence shown here is derived from an EMBL/GenBank/DDBJ whole genome shotgun (WGS) entry which is preliminary data.</text>
</comment>
<feature type="region of interest" description="Disordered" evidence="1">
    <location>
        <begin position="182"/>
        <end position="201"/>
    </location>
</feature>
<sequence length="791" mass="85335">MDVEALLQQLRVEAAAQGADWLQASVNSLLQGSIAGASIAPPTGPRPRRSRPPARFSPEATPRVRRRIRSPSRDPPARAGGRGPPAPRPQAGRNPSNRRDLQQGPGSPPPRAQRRRDPGPGAAGVSGSAGPARRGGARGGARGARGRAPVRRRPSGRQPAGLSSSTPDGAAYRGLSALGAMGAAPVSSGQRSAASVSSAAAAPLSQDFIQDGAAAGSAAPRGRGLRQDGAGSGSPAPAHQHQGLQQDGGALWRPPQDGGALQITAAAPRGPAILAGSPASGGGQSVRQVDPGAAEPPADGASMGPARLHQDPGPSAAGFTAPRQPGPPQSAACSILLHTMERVAKGFGVPLAADKTVGPVTTLSFLGIEIDTVAMECRLPDDKLVAFREEVRKAYTRRKITLHDLQSLLGKLNFACRIMPMGRAFCRRLSLATVGVKSPLHFIRLTKELKQDLKVWALFLEEYNGKSIWIQTVENAVDLGFSINVIEKRGFNLWYRVASVSRAEALLGFIVPGMSSGAVEPAFRAVKELFARSLSERSWLQYEQAWSTWESWKVSYGSVMDDESKLLLLVGHVWESGWSVSKNTDRRLVWIMGHSFVFWAAERAAVRPDGRQLGFSRDVATLRWIGKRGMTWSQFLPDFHRFVRWDQVPQILVIHLGGNDLGKRPCRELIKDIKFDVLRLWAMFPKVLVVWSDIVPRKVWRGARSPEGVNRARIKVNKAVSRFMARNGAVVVRHINLESGTGGYWRLDGVHLNAVGTDMWCLAIQEGIETALKREETENAALNVERRNPED</sequence>
<dbReference type="Gene3D" id="3.40.50.1110">
    <property type="entry name" value="SGNH hydrolase"/>
    <property type="match status" value="1"/>
</dbReference>
<evidence type="ECO:0000256" key="1">
    <source>
        <dbReference type="SAM" id="MobiDB-lite"/>
    </source>
</evidence>
<reference evidence="2" key="1">
    <citation type="submission" date="2023-07" db="EMBL/GenBank/DDBJ databases">
        <authorList>
            <person name="Stuckert A."/>
        </authorList>
    </citation>
    <scope>NUCLEOTIDE SEQUENCE</scope>
</reference>
<feature type="compositionally biased region" description="Basic residues" evidence="1">
    <location>
        <begin position="144"/>
        <end position="155"/>
    </location>
</feature>
<dbReference type="Proteomes" id="UP001176940">
    <property type="component" value="Unassembled WGS sequence"/>
</dbReference>
<feature type="region of interest" description="Disordered" evidence="1">
    <location>
        <begin position="212"/>
        <end position="258"/>
    </location>
</feature>
<dbReference type="SUPFAM" id="SSF52266">
    <property type="entry name" value="SGNH hydrolase"/>
    <property type="match status" value="1"/>
</dbReference>
<dbReference type="InterPro" id="IPR043502">
    <property type="entry name" value="DNA/RNA_pol_sf"/>
</dbReference>
<dbReference type="SUPFAM" id="SSF56672">
    <property type="entry name" value="DNA/RNA polymerases"/>
    <property type="match status" value="1"/>
</dbReference>
<feature type="compositionally biased region" description="Low complexity" evidence="1">
    <location>
        <begin position="290"/>
        <end position="301"/>
    </location>
</feature>
<gene>
    <name evidence="2" type="ORF">RIMI_LOCUS23015089</name>
</gene>
<dbReference type="PANTHER" id="PTHR33050">
    <property type="entry name" value="REVERSE TRANSCRIPTASE DOMAIN-CONTAINING PROTEIN"/>
    <property type="match status" value="1"/>
</dbReference>
<name>A0ABN9MNJ9_9NEOB</name>
<evidence type="ECO:0000313" key="3">
    <source>
        <dbReference type="Proteomes" id="UP001176940"/>
    </source>
</evidence>
<dbReference type="PANTHER" id="PTHR33050:SF8">
    <property type="entry name" value="REVERSE TRANSCRIPTASE DOMAIN-CONTAINING PROTEIN"/>
    <property type="match status" value="1"/>
</dbReference>
<keyword evidence="3" id="KW-1185">Reference proteome</keyword>
<feature type="compositionally biased region" description="Low complexity" evidence="1">
    <location>
        <begin position="119"/>
        <end position="134"/>
    </location>
</feature>
<feature type="region of interest" description="Disordered" evidence="1">
    <location>
        <begin position="271"/>
        <end position="331"/>
    </location>
</feature>
<proteinExistence type="predicted"/>
<accession>A0ABN9MNJ9</accession>
<evidence type="ECO:0008006" key="4">
    <source>
        <dbReference type="Google" id="ProtNLM"/>
    </source>
</evidence>
<feature type="compositionally biased region" description="Low complexity" evidence="1">
    <location>
        <begin position="212"/>
        <end position="222"/>
    </location>
</feature>